<dbReference type="Gene3D" id="3.40.50.720">
    <property type="entry name" value="NAD(P)-binding Rossmann-like Domain"/>
    <property type="match status" value="1"/>
</dbReference>
<proteinExistence type="predicted"/>
<dbReference type="Pfam" id="PF13460">
    <property type="entry name" value="NAD_binding_10"/>
    <property type="match status" value="1"/>
</dbReference>
<dbReference type="SUPFAM" id="SSF51735">
    <property type="entry name" value="NAD(P)-binding Rossmann-fold domains"/>
    <property type="match status" value="1"/>
</dbReference>
<dbReference type="InterPro" id="IPR036291">
    <property type="entry name" value="NAD(P)-bd_dom_sf"/>
</dbReference>
<protein>
    <submittedName>
        <fullName evidence="2">NAD(P)H-binding protein</fullName>
    </submittedName>
</protein>
<organism evidence="2 3">
    <name type="scientific">Sediminicoccus rosea</name>
    <dbReference type="NCBI Taxonomy" id="1225128"/>
    <lineage>
        <taxon>Bacteria</taxon>
        <taxon>Pseudomonadati</taxon>
        <taxon>Pseudomonadota</taxon>
        <taxon>Alphaproteobacteria</taxon>
        <taxon>Acetobacterales</taxon>
        <taxon>Roseomonadaceae</taxon>
        <taxon>Sediminicoccus</taxon>
    </lineage>
</organism>
<dbReference type="InterPro" id="IPR016040">
    <property type="entry name" value="NAD(P)-bd_dom"/>
</dbReference>
<accession>A0ABZ0PHU9</accession>
<dbReference type="PANTHER" id="PTHR47129">
    <property type="entry name" value="QUINONE OXIDOREDUCTASE 2"/>
    <property type="match status" value="1"/>
</dbReference>
<evidence type="ECO:0000313" key="2">
    <source>
        <dbReference type="EMBL" id="WPB85303.1"/>
    </source>
</evidence>
<gene>
    <name evidence="2" type="ORF">R9Z33_00170</name>
</gene>
<name>A0ABZ0PHU9_9PROT</name>
<feature type="domain" description="NAD(P)-binding" evidence="1">
    <location>
        <begin position="9"/>
        <end position="191"/>
    </location>
</feature>
<dbReference type="EMBL" id="CP137852">
    <property type="protein sequence ID" value="WPB85303.1"/>
    <property type="molecule type" value="Genomic_DNA"/>
</dbReference>
<reference evidence="2 3" key="1">
    <citation type="submission" date="2023-11" db="EMBL/GenBank/DDBJ databases">
        <title>Arctic aerobic anoxygenic photoheterotroph Sediminicoccus rosea KRV36 adapts its photosynthesis to long days of polar summer.</title>
        <authorList>
            <person name="Tomasch J."/>
            <person name="Kopejtka K."/>
            <person name="Bily T."/>
            <person name="Gardiner A.T."/>
            <person name="Gardian Z."/>
            <person name="Shivaramu S."/>
            <person name="Koblizek M."/>
            <person name="Engelhardt F."/>
            <person name="Kaftan D."/>
        </authorList>
    </citation>
    <scope>NUCLEOTIDE SEQUENCE [LARGE SCALE GENOMIC DNA]</scope>
    <source>
        <strain evidence="2 3">R-30</strain>
    </source>
</reference>
<dbReference type="Gene3D" id="3.90.25.10">
    <property type="entry name" value="UDP-galactose 4-epimerase, domain 1"/>
    <property type="match status" value="1"/>
</dbReference>
<sequence length="297" mass="30792">MTETLFVTGASGQLGRAVIHHLLASEGVAPGRILAGTRDPSKLADLAARGIRVVALDFEQPAGMAQAFAGVGRLLLISTDALDRPGRRLAQHHAAVAAARAAGVGHVLYTSMPNPEDSLVPFAPDHLGTEVALRESGLGWSILRNAWYQENLLMELGAALERGQWTTAAGEGRYAPISREDCARAAAAALAGKAEAGRIYNLSGPELLAMDDIAAHASEVFGRPVVAVKLDEAKRAGILVQAGLPPFIAPVLVASEANIRAGKFALLSDDVRALTGRAPAPLAATFAAIRDAGRAAA</sequence>
<dbReference type="PANTHER" id="PTHR47129:SF1">
    <property type="entry name" value="NMRA-LIKE DOMAIN-CONTAINING PROTEIN"/>
    <property type="match status" value="1"/>
</dbReference>
<dbReference type="InterPro" id="IPR052718">
    <property type="entry name" value="NmrA-type_oxidoreductase"/>
</dbReference>
<dbReference type="RefSeq" id="WP_318649269.1">
    <property type="nucleotide sequence ID" value="NZ_CP137852.1"/>
</dbReference>
<evidence type="ECO:0000259" key="1">
    <source>
        <dbReference type="Pfam" id="PF13460"/>
    </source>
</evidence>
<evidence type="ECO:0000313" key="3">
    <source>
        <dbReference type="Proteomes" id="UP001305521"/>
    </source>
</evidence>
<keyword evidence="3" id="KW-1185">Reference proteome</keyword>
<dbReference type="Proteomes" id="UP001305521">
    <property type="component" value="Chromosome"/>
</dbReference>